<dbReference type="Pfam" id="PF07063">
    <property type="entry name" value="HGLS"/>
    <property type="match status" value="2"/>
</dbReference>
<evidence type="ECO:0000256" key="2">
    <source>
        <dbReference type="ARBA" id="ARBA00022964"/>
    </source>
</evidence>
<name>A0A162G2B3_BDEBC</name>
<dbReference type="AlphaFoldDB" id="A0A162G2B3"/>
<keyword evidence="8" id="KW-0808">Transferase</keyword>
<dbReference type="EMBL" id="LUKD01000007">
    <property type="protein sequence ID" value="KYG63602.1"/>
    <property type="molecule type" value="Genomic_DNA"/>
</dbReference>
<dbReference type="Proteomes" id="UP000075799">
    <property type="component" value="Unassembled WGS sequence"/>
</dbReference>
<evidence type="ECO:0000256" key="1">
    <source>
        <dbReference type="ARBA" id="ARBA00001954"/>
    </source>
</evidence>
<dbReference type="CDD" id="cd16350">
    <property type="entry name" value="VOC_like"/>
    <property type="match status" value="1"/>
</dbReference>
<organism evidence="8 9">
    <name type="scientific">Bdellovibrio bacteriovorus</name>
    <dbReference type="NCBI Taxonomy" id="959"/>
    <lineage>
        <taxon>Bacteria</taxon>
        <taxon>Pseudomonadati</taxon>
        <taxon>Bdellovibrionota</taxon>
        <taxon>Bdellovibrionia</taxon>
        <taxon>Bdellovibrionales</taxon>
        <taxon>Pseudobdellovibrionaceae</taxon>
        <taxon>Bdellovibrio</taxon>
    </lineage>
</organism>
<evidence type="ECO:0000256" key="7">
    <source>
        <dbReference type="ARBA" id="ARBA00035045"/>
    </source>
</evidence>
<keyword evidence="3" id="KW-0560">Oxidoreductase</keyword>
<evidence type="ECO:0000313" key="8">
    <source>
        <dbReference type="EMBL" id="KYG63602.1"/>
    </source>
</evidence>
<dbReference type="GO" id="GO:0051213">
    <property type="term" value="F:dioxygenase activity"/>
    <property type="evidence" value="ECO:0007669"/>
    <property type="project" value="UniProtKB-KW"/>
</dbReference>
<keyword evidence="4" id="KW-0408">Iron</keyword>
<dbReference type="InterPro" id="IPR009770">
    <property type="entry name" value="HGLS"/>
</dbReference>
<evidence type="ECO:0000256" key="6">
    <source>
        <dbReference type="ARBA" id="ARBA00035023"/>
    </source>
</evidence>
<evidence type="ECO:0000256" key="3">
    <source>
        <dbReference type="ARBA" id="ARBA00023002"/>
    </source>
</evidence>
<dbReference type="PANTHER" id="PTHR31136:SF5">
    <property type="entry name" value="2-OXOADIPATE DIOXYGENASE_DECARBOXYLASE, CHLOROPLASTIC"/>
    <property type="match status" value="1"/>
</dbReference>
<comment type="similarity">
    <text evidence="5">Belongs to the 2-oxoadipate dioxygenase/decarboxylase family.</text>
</comment>
<dbReference type="PANTHER" id="PTHR31136">
    <property type="entry name" value="DUF1338 DOMAIN-CONTAINING PROTEIN"/>
    <property type="match status" value="1"/>
</dbReference>
<dbReference type="OrthoDB" id="5289939at2"/>
<dbReference type="RefSeq" id="WP_063208592.1">
    <property type="nucleotide sequence ID" value="NZ_LUKD01000007.1"/>
</dbReference>
<comment type="cofactor">
    <cofactor evidence="1">
        <name>Fe(2+)</name>
        <dbReference type="ChEBI" id="CHEBI:29033"/>
    </cofactor>
</comment>
<protein>
    <recommendedName>
        <fullName evidence="6">2-oxoadipate dioxygenase/decarboxylase</fullName>
        <ecNumber evidence="6">1.13.11.93</ecNumber>
    </recommendedName>
    <alternativeName>
        <fullName evidence="7">2-hydroxyglutarate synthase</fullName>
    </alternativeName>
</protein>
<dbReference type="Gene3D" id="3.10.180.50">
    <property type="match status" value="1"/>
</dbReference>
<sequence length="267" mass="30798">MMSLETLLQKMWVDYCELNPAAKRIHDIFTQEGENVLNDHIALRTFNHPRLGIESLAQHFKKYGYVEKGEYTFVEKKLYAKHYEHPNEDMPKIFISELELEKVSPFIRETVNKLVEQLPDSLIQSESFPMCGRPWKTSFELYSQLAKESEYASWVAAYGFRPNHFTVNINKLKKFEDIVQLNDFIKSKGYTLNKAGGEVKGTPADYLEQSSTMASEIPVKFDDGSTHNIPGCYYEFAKRYPLANGKLYQGFVAKSADKIFESTNKVN</sequence>
<evidence type="ECO:0000256" key="5">
    <source>
        <dbReference type="ARBA" id="ARBA00035013"/>
    </source>
</evidence>
<proteinExistence type="inferred from homology"/>
<keyword evidence="8" id="KW-0032">Aminotransferase</keyword>
<evidence type="ECO:0000256" key="4">
    <source>
        <dbReference type="ARBA" id="ARBA00023004"/>
    </source>
</evidence>
<dbReference type="EC" id="1.13.11.93" evidence="6"/>
<gene>
    <name evidence="8" type="ORF">AZI87_14490</name>
</gene>
<dbReference type="SMART" id="SM01150">
    <property type="entry name" value="DUF1338"/>
    <property type="match status" value="1"/>
</dbReference>
<dbReference type="GO" id="GO:0008483">
    <property type="term" value="F:transaminase activity"/>
    <property type="evidence" value="ECO:0007669"/>
    <property type="project" value="UniProtKB-KW"/>
</dbReference>
<reference evidence="8 9" key="1">
    <citation type="submission" date="2016-03" db="EMBL/GenBank/DDBJ databases">
        <authorList>
            <person name="Ploux O."/>
        </authorList>
    </citation>
    <scope>NUCLEOTIDE SEQUENCE [LARGE SCALE GENOMIC DNA]</scope>
    <source>
        <strain evidence="8 9">EC13</strain>
    </source>
</reference>
<keyword evidence="2" id="KW-0223">Dioxygenase</keyword>
<evidence type="ECO:0000313" key="9">
    <source>
        <dbReference type="Proteomes" id="UP000075799"/>
    </source>
</evidence>
<accession>A0A162G2B3</accession>
<comment type="caution">
    <text evidence="8">The sequence shown here is derived from an EMBL/GenBank/DDBJ whole genome shotgun (WGS) entry which is preliminary data.</text>
</comment>